<gene>
    <name evidence="4" type="ORF">H5410_060394</name>
</gene>
<dbReference type="OrthoDB" id="1265640at2759"/>
<accession>A0A9J5W5V5</accession>
<dbReference type="Proteomes" id="UP000824120">
    <property type="component" value="Chromosome 12"/>
</dbReference>
<dbReference type="PANTHER" id="PTHR31225:SF209">
    <property type="entry name" value="TERPENE SYNTHASE 17"/>
    <property type="match status" value="1"/>
</dbReference>
<dbReference type="Gene3D" id="1.10.600.10">
    <property type="entry name" value="Farnesyl Diphosphate Synthase"/>
    <property type="match status" value="2"/>
</dbReference>
<keyword evidence="5" id="KW-1185">Reference proteome</keyword>
<dbReference type="InterPro" id="IPR001906">
    <property type="entry name" value="Terpene_synth_N"/>
</dbReference>
<dbReference type="SUPFAM" id="SSF48576">
    <property type="entry name" value="Terpenoid synthases"/>
    <property type="match status" value="1"/>
</dbReference>
<feature type="domain" description="Terpene synthase N-terminal" evidence="2">
    <location>
        <begin position="27"/>
        <end position="200"/>
    </location>
</feature>
<evidence type="ECO:0008006" key="6">
    <source>
        <dbReference type="Google" id="ProtNLM"/>
    </source>
</evidence>
<dbReference type="GO" id="GO:0000287">
    <property type="term" value="F:magnesium ion binding"/>
    <property type="evidence" value="ECO:0007669"/>
    <property type="project" value="InterPro"/>
</dbReference>
<dbReference type="GO" id="GO:0010333">
    <property type="term" value="F:terpene synthase activity"/>
    <property type="evidence" value="ECO:0007669"/>
    <property type="project" value="InterPro"/>
</dbReference>
<dbReference type="Gene3D" id="1.50.10.130">
    <property type="entry name" value="Terpene synthase, N-terminal domain"/>
    <property type="match status" value="1"/>
</dbReference>
<evidence type="ECO:0000259" key="2">
    <source>
        <dbReference type="Pfam" id="PF01397"/>
    </source>
</evidence>
<dbReference type="Pfam" id="PF03936">
    <property type="entry name" value="Terpene_synth_C"/>
    <property type="match status" value="1"/>
</dbReference>
<dbReference type="AlphaFoldDB" id="A0A9J5W5V5"/>
<dbReference type="InterPro" id="IPR005630">
    <property type="entry name" value="Terpene_synthase_metal-bd"/>
</dbReference>
<dbReference type="InterPro" id="IPR050148">
    <property type="entry name" value="Terpene_synthase-like"/>
</dbReference>
<dbReference type="InterPro" id="IPR008949">
    <property type="entry name" value="Isoprenoid_synthase_dom_sf"/>
</dbReference>
<dbReference type="InterPro" id="IPR036965">
    <property type="entry name" value="Terpene_synth_N_sf"/>
</dbReference>
<dbReference type="CDD" id="cd00684">
    <property type="entry name" value="Terpene_cyclase_plant_C1"/>
    <property type="match status" value="1"/>
</dbReference>
<evidence type="ECO:0000259" key="3">
    <source>
        <dbReference type="Pfam" id="PF03936"/>
    </source>
</evidence>
<sequence>MELCTQTVPADHEVKIRRRFGSHHPTVWGDHFLAYVDLPGANEGEEKQHEDLKQEVKKILVMAPSKSLEKLELINTLQCLGVAYHFEREIEEALSYMHNCYDEYWMSDLHDIAVCFRLFRQQGYCVSCDAFRKFTDNQGNFKKELVNYVCGILSLYEAAQFRVHGEQILDEALNFTITQLKLSLPKLSNSQLAQQITNALKFPIKDGIVRVETRKYISFYQQNQNHNKVLLNFAKLDFNILQRLHKKELADITGWWKELEIVKALPYVRDRWNIDAAEHLPSYMKIIYRGLLDMKKIVKSYFQEAKWYHGKDVPRMEQSIKNGISPSGYLFLATNSWLGMGKVATKDAFDWIASEPPILVASSIIARLLNDLLSHEEEQKRGDATSSVECYMNDYGVKKEEAHMKIRNKIENYWKDLNDEYFKVDVAIIPSVLLMRIINLTRVVEFIYKDEDAYPFSRNSMKDVISEILVDPII</sequence>
<dbReference type="PANTHER" id="PTHR31225">
    <property type="entry name" value="OS04G0344100 PROTEIN-RELATED"/>
    <property type="match status" value="1"/>
</dbReference>
<dbReference type="FunFam" id="1.50.10.130:FF:000001">
    <property type="entry name" value="Isoprene synthase, chloroplastic"/>
    <property type="match status" value="1"/>
</dbReference>
<name>A0A9J5W5V5_SOLCO</name>
<evidence type="ECO:0000313" key="4">
    <source>
        <dbReference type="EMBL" id="KAG5570628.1"/>
    </source>
</evidence>
<dbReference type="GO" id="GO:0016102">
    <property type="term" value="P:diterpenoid biosynthetic process"/>
    <property type="evidence" value="ECO:0007669"/>
    <property type="project" value="InterPro"/>
</dbReference>
<dbReference type="SUPFAM" id="SSF48239">
    <property type="entry name" value="Terpenoid cyclases/Protein prenyltransferases"/>
    <property type="match status" value="1"/>
</dbReference>
<comment type="caution">
    <text evidence="4">The sequence shown here is derived from an EMBL/GenBank/DDBJ whole genome shotgun (WGS) entry which is preliminary data.</text>
</comment>
<reference evidence="4 5" key="1">
    <citation type="submission" date="2020-09" db="EMBL/GenBank/DDBJ databases">
        <title>De no assembly of potato wild relative species, Solanum commersonii.</title>
        <authorList>
            <person name="Cho K."/>
        </authorList>
    </citation>
    <scope>NUCLEOTIDE SEQUENCE [LARGE SCALE GENOMIC DNA]</scope>
    <source>
        <strain evidence="4">LZ3.2</strain>
        <tissue evidence="4">Leaf</tissue>
    </source>
</reference>
<evidence type="ECO:0000313" key="5">
    <source>
        <dbReference type="Proteomes" id="UP000824120"/>
    </source>
</evidence>
<dbReference type="InterPro" id="IPR044814">
    <property type="entry name" value="Terpene_cyclase_plant_C1"/>
</dbReference>
<dbReference type="Pfam" id="PF01397">
    <property type="entry name" value="Terpene_synth"/>
    <property type="match status" value="1"/>
</dbReference>
<dbReference type="InterPro" id="IPR008930">
    <property type="entry name" value="Terpenoid_cyclase/PrenylTrfase"/>
</dbReference>
<keyword evidence="1" id="KW-0479">Metal-binding</keyword>
<organism evidence="4 5">
    <name type="scientific">Solanum commersonii</name>
    <name type="common">Commerson's wild potato</name>
    <name type="synonym">Commerson's nightshade</name>
    <dbReference type="NCBI Taxonomy" id="4109"/>
    <lineage>
        <taxon>Eukaryota</taxon>
        <taxon>Viridiplantae</taxon>
        <taxon>Streptophyta</taxon>
        <taxon>Embryophyta</taxon>
        <taxon>Tracheophyta</taxon>
        <taxon>Spermatophyta</taxon>
        <taxon>Magnoliopsida</taxon>
        <taxon>eudicotyledons</taxon>
        <taxon>Gunneridae</taxon>
        <taxon>Pentapetalae</taxon>
        <taxon>asterids</taxon>
        <taxon>lamiids</taxon>
        <taxon>Solanales</taxon>
        <taxon>Solanaceae</taxon>
        <taxon>Solanoideae</taxon>
        <taxon>Solaneae</taxon>
        <taxon>Solanum</taxon>
    </lineage>
</organism>
<feature type="domain" description="Terpene synthase metal-binding" evidence="3">
    <location>
        <begin position="294"/>
        <end position="416"/>
    </location>
</feature>
<proteinExistence type="predicted"/>
<protein>
    <recommendedName>
        <fullName evidence="6">Sesquiterpene synthase</fullName>
    </recommendedName>
</protein>
<evidence type="ECO:0000256" key="1">
    <source>
        <dbReference type="ARBA" id="ARBA00022723"/>
    </source>
</evidence>
<dbReference type="EMBL" id="JACXVP010000012">
    <property type="protein sequence ID" value="KAG5570628.1"/>
    <property type="molecule type" value="Genomic_DNA"/>
</dbReference>